<keyword evidence="2" id="KW-0479">Metal-binding</keyword>
<dbReference type="OrthoDB" id="1621678at2759"/>
<evidence type="ECO:0000313" key="5">
    <source>
        <dbReference type="EMBL" id="KJR86601.1"/>
    </source>
</evidence>
<dbReference type="InterPro" id="IPR005000">
    <property type="entry name" value="Aldolase/citrate-lyase_domain"/>
</dbReference>
<name>A0A0F2MEL7_SPOSC</name>
<dbReference type="GO" id="GO:0046872">
    <property type="term" value="F:metal ion binding"/>
    <property type="evidence" value="ECO:0007669"/>
    <property type="project" value="UniProtKB-KW"/>
</dbReference>
<proteinExistence type="inferred from homology"/>
<evidence type="ECO:0000256" key="2">
    <source>
        <dbReference type="ARBA" id="ARBA00022723"/>
    </source>
</evidence>
<dbReference type="Gene3D" id="3.20.20.60">
    <property type="entry name" value="Phosphoenolpyruvate-binding domains"/>
    <property type="match status" value="1"/>
</dbReference>
<dbReference type="SUPFAM" id="SSF51621">
    <property type="entry name" value="Phosphoenolpyruvate/pyruvate domain"/>
    <property type="match status" value="1"/>
</dbReference>
<reference evidence="5 6" key="1">
    <citation type="journal article" date="2014" name="BMC Genomics">
        <title>Comparative genomics of the major fungal agents of human and animal Sporotrichosis: Sporothrix schenckii and Sporothrix brasiliensis.</title>
        <authorList>
            <person name="Teixeira M.M."/>
            <person name="de Almeida L.G."/>
            <person name="Kubitschek-Barreira P."/>
            <person name="Alves F.L."/>
            <person name="Kioshima E.S."/>
            <person name="Abadio A.K."/>
            <person name="Fernandes L."/>
            <person name="Derengowski L.S."/>
            <person name="Ferreira K.S."/>
            <person name="Souza R.C."/>
            <person name="Ruiz J.C."/>
            <person name="de Andrade N.C."/>
            <person name="Paes H.C."/>
            <person name="Nicola A.M."/>
            <person name="Albuquerque P."/>
            <person name="Gerber A.L."/>
            <person name="Martins V.P."/>
            <person name="Peconick L.D."/>
            <person name="Neto A.V."/>
            <person name="Chaucanez C.B."/>
            <person name="Silva P.A."/>
            <person name="Cunha O.L."/>
            <person name="de Oliveira F.F."/>
            <person name="dos Santos T.C."/>
            <person name="Barros A.L."/>
            <person name="Soares M.A."/>
            <person name="de Oliveira L.M."/>
            <person name="Marini M.M."/>
            <person name="Villalobos-Duno H."/>
            <person name="Cunha M.M."/>
            <person name="de Hoog S."/>
            <person name="da Silveira J.F."/>
            <person name="Henrissat B."/>
            <person name="Nino-Vega G.A."/>
            <person name="Cisalpino P.S."/>
            <person name="Mora-Montes H.M."/>
            <person name="Almeida S.R."/>
            <person name="Stajich J.E."/>
            <person name="Lopes-Bezerra L.M."/>
            <person name="Vasconcelos A.T."/>
            <person name="Felipe M.S."/>
        </authorList>
    </citation>
    <scope>NUCLEOTIDE SEQUENCE [LARGE SCALE GENOMIC DNA]</scope>
    <source>
        <strain evidence="5 6">1099-18</strain>
    </source>
</reference>
<evidence type="ECO:0000259" key="4">
    <source>
        <dbReference type="Pfam" id="PF03328"/>
    </source>
</evidence>
<dbReference type="GeneID" id="27664714"/>
<evidence type="ECO:0000313" key="6">
    <source>
        <dbReference type="Proteomes" id="UP000033710"/>
    </source>
</evidence>
<evidence type="ECO:0000256" key="1">
    <source>
        <dbReference type="ARBA" id="ARBA00005568"/>
    </source>
</evidence>
<reference evidence="5 6" key="2">
    <citation type="journal article" date="2015" name="Eukaryot. Cell">
        <title>Asexual propagation of a virulent clone complex in a human and feline outbreak of sporotrichosis.</title>
        <authorList>
            <person name="Teixeira Mde M."/>
            <person name="Rodrigues A.M."/>
            <person name="Tsui C.K."/>
            <person name="de Almeida L.G."/>
            <person name="Van Diepeningen A.D."/>
            <person name="van den Ende B.G."/>
            <person name="Fernandes G.F."/>
            <person name="Kano R."/>
            <person name="Hamelin R.C."/>
            <person name="Lopes-Bezerra L.M."/>
            <person name="Vasconcelos A.T."/>
            <person name="de Hoog S."/>
            <person name="de Camargo Z.P."/>
            <person name="Felipe M.S."/>
        </authorList>
    </citation>
    <scope>NUCLEOTIDE SEQUENCE [LARGE SCALE GENOMIC DNA]</scope>
    <source>
        <strain evidence="5 6">1099-18</strain>
    </source>
</reference>
<organism evidence="5 6">
    <name type="scientific">Sporothrix schenckii 1099-18</name>
    <dbReference type="NCBI Taxonomy" id="1397361"/>
    <lineage>
        <taxon>Eukaryota</taxon>
        <taxon>Fungi</taxon>
        <taxon>Dikarya</taxon>
        <taxon>Ascomycota</taxon>
        <taxon>Pezizomycotina</taxon>
        <taxon>Sordariomycetes</taxon>
        <taxon>Sordariomycetidae</taxon>
        <taxon>Ophiostomatales</taxon>
        <taxon>Ophiostomataceae</taxon>
        <taxon>Sporothrix</taxon>
    </lineage>
</organism>
<dbReference type="AlphaFoldDB" id="A0A0F2MEL7"/>
<dbReference type="Pfam" id="PF03328">
    <property type="entry name" value="HpcH_HpaI"/>
    <property type="match status" value="1"/>
</dbReference>
<comment type="caution">
    <text evidence="5">The sequence shown here is derived from an EMBL/GenBank/DDBJ whole genome shotgun (WGS) entry which is preliminary data.</text>
</comment>
<keyword evidence="3" id="KW-0456">Lyase</keyword>
<dbReference type="KEGG" id="ssck:SPSK_02568"/>
<comment type="similarity">
    <text evidence="1">Belongs to the HpcH/HpaI aldolase family.</text>
</comment>
<dbReference type="RefSeq" id="XP_016589277.1">
    <property type="nucleotide sequence ID" value="XM_016729437.1"/>
</dbReference>
<dbReference type="GO" id="GO:0016832">
    <property type="term" value="F:aldehyde-lyase activity"/>
    <property type="evidence" value="ECO:0007669"/>
    <property type="project" value="TreeGrafter"/>
</dbReference>
<dbReference type="EMBL" id="AXCR01000006">
    <property type="protein sequence ID" value="KJR86601.1"/>
    <property type="molecule type" value="Genomic_DNA"/>
</dbReference>
<dbReference type="InterPro" id="IPR015813">
    <property type="entry name" value="Pyrv/PenolPyrv_kinase-like_dom"/>
</dbReference>
<dbReference type="Proteomes" id="UP000033710">
    <property type="component" value="Unassembled WGS sequence"/>
</dbReference>
<dbReference type="PANTHER" id="PTHR30502">
    <property type="entry name" value="2-KETO-3-DEOXY-L-RHAMNONATE ALDOLASE"/>
    <property type="match status" value="1"/>
</dbReference>
<dbReference type="PANTHER" id="PTHR30502:SF0">
    <property type="entry name" value="PHOSPHOENOLPYRUVATE CARBOXYLASE FAMILY PROTEIN"/>
    <property type="match status" value="1"/>
</dbReference>
<evidence type="ECO:0000256" key="3">
    <source>
        <dbReference type="ARBA" id="ARBA00023239"/>
    </source>
</evidence>
<dbReference type="InterPro" id="IPR050251">
    <property type="entry name" value="HpcH-HpaI_aldolase"/>
</dbReference>
<dbReference type="InterPro" id="IPR040442">
    <property type="entry name" value="Pyrv_kinase-like_dom_sf"/>
</dbReference>
<feature type="domain" description="HpcH/HpaI aldolase/citrate lyase" evidence="4">
    <location>
        <begin position="94"/>
        <end position="323"/>
    </location>
</feature>
<dbReference type="VEuPathDB" id="FungiDB:SPSK_02568"/>
<gene>
    <name evidence="5" type="ORF">SPSK_02568</name>
</gene>
<sequence length="340" mass="36144">MASRAVVSTLRRPSYFRHIGLPETNFTRVSRRSYQAAAPSTSAKPLPHDAMSKANPLRQAFTRLRSADSSARGQASLGMWQMLPGAYVSRTLARTPGIDWVLVDCEHGAIDDAAMHAAVPVIAAEGASPIVRIPDFQSWMVKRESAPGIGVSQSAMATQILAPLIRTVDEVKEFVAACKFPPQGRRGFGSPLAMQGFRVTQEDDPNPHPVALPTFTEYLDQANASIVTMVQIETREALENVEAIAPLVDALFVGPFDLANNIGHPIRDGVFPTAVKDAMARVLAAAQSVEGCCCGVYAGSPAQARDYAAAGFHMVNVVTDVLTLQAAASAAVHVARGQGG</sequence>
<accession>A0A0F2MEL7</accession>
<dbReference type="GO" id="GO:0005737">
    <property type="term" value="C:cytoplasm"/>
    <property type="evidence" value="ECO:0007669"/>
    <property type="project" value="TreeGrafter"/>
</dbReference>
<protein>
    <submittedName>
        <fullName evidence="5">2,4-dihydroxyhept-2-ene-1,7-dioic acid aldolase</fullName>
    </submittedName>
</protein>